<feature type="region of interest" description="Disordered" evidence="1">
    <location>
        <begin position="78"/>
        <end position="100"/>
    </location>
</feature>
<gene>
    <name evidence="2" type="ORF">AK812_SmicGene20441</name>
</gene>
<accession>A0A1Q9DQ13</accession>
<sequence>MVPSTAQFQSLNSTVAKMMDGFSAKTASLATSVDKNMKAELFESFDADVDEASPRAQSLDSARSPIFGKPVMADLDMEKKEEKVPLGGRWNRERPGSLAF</sequence>
<comment type="caution">
    <text evidence="2">The sequence shown here is derived from an EMBL/GenBank/DDBJ whole genome shotgun (WGS) entry which is preliminary data.</text>
</comment>
<proteinExistence type="predicted"/>
<protein>
    <submittedName>
        <fullName evidence="2">Uncharacterized protein</fullName>
    </submittedName>
</protein>
<reference evidence="2 3" key="1">
    <citation type="submission" date="2016-02" db="EMBL/GenBank/DDBJ databases">
        <title>Genome analysis of coral dinoflagellate symbionts highlights evolutionary adaptations to a symbiotic lifestyle.</title>
        <authorList>
            <person name="Aranda M."/>
            <person name="Li Y."/>
            <person name="Liew Y.J."/>
            <person name="Baumgarten S."/>
            <person name="Simakov O."/>
            <person name="Wilson M."/>
            <person name="Piel J."/>
            <person name="Ashoor H."/>
            <person name="Bougouffa S."/>
            <person name="Bajic V.B."/>
            <person name="Ryu T."/>
            <person name="Ravasi T."/>
            <person name="Bayer T."/>
            <person name="Micklem G."/>
            <person name="Kim H."/>
            <person name="Bhak J."/>
            <person name="Lajeunesse T.C."/>
            <person name="Voolstra C.R."/>
        </authorList>
    </citation>
    <scope>NUCLEOTIDE SEQUENCE [LARGE SCALE GENOMIC DNA]</scope>
    <source>
        <strain evidence="2 3">CCMP2467</strain>
    </source>
</reference>
<keyword evidence="3" id="KW-1185">Reference proteome</keyword>
<dbReference type="OrthoDB" id="10296786at2759"/>
<organism evidence="2 3">
    <name type="scientific">Symbiodinium microadriaticum</name>
    <name type="common">Dinoflagellate</name>
    <name type="synonym">Zooxanthella microadriatica</name>
    <dbReference type="NCBI Taxonomy" id="2951"/>
    <lineage>
        <taxon>Eukaryota</taxon>
        <taxon>Sar</taxon>
        <taxon>Alveolata</taxon>
        <taxon>Dinophyceae</taxon>
        <taxon>Suessiales</taxon>
        <taxon>Symbiodiniaceae</taxon>
        <taxon>Symbiodinium</taxon>
    </lineage>
</organism>
<evidence type="ECO:0000313" key="2">
    <source>
        <dbReference type="EMBL" id="OLP97251.1"/>
    </source>
</evidence>
<dbReference type="EMBL" id="LSRX01000441">
    <property type="protein sequence ID" value="OLP97251.1"/>
    <property type="molecule type" value="Genomic_DNA"/>
</dbReference>
<evidence type="ECO:0000256" key="1">
    <source>
        <dbReference type="SAM" id="MobiDB-lite"/>
    </source>
</evidence>
<dbReference type="AlphaFoldDB" id="A0A1Q9DQ13"/>
<name>A0A1Q9DQ13_SYMMI</name>
<evidence type="ECO:0000313" key="3">
    <source>
        <dbReference type="Proteomes" id="UP000186817"/>
    </source>
</evidence>
<dbReference type="Proteomes" id="UP000186817">
    <property type="component" value="Unassembled WGS sequence"/>
</dbReference>